<dbReference type="SUPFAM" id="SSF103473">
    <property type="entry name" value="MFS general substrate transporter"/>
    <property type="match status" value="1"/>
</dbReference>
<evidence type="ECO:0000313" key="3">
    <source>
        <dbReference type="EMBL" id="NYS47850.1"/>
    </source>
</evidence>
<feature type="transmembrane region" description="Helical" evidence="2">
    <location>
        <begin position="279"/>
        <end position="299"/>
    </location>
</feature>
<feature type="transmembrane region" description="Helical" evidence="2">
    <location>
        <begin position="252"/>
        <end position="272"/>
    </location>
</feature>
<organism evidence="3 4">
    <name type="scientific">Gemelliphila palaticanis</name>
    <dbReference type="NCBI Taxonomy" id="81950"/>
    <lineage>
        <taxon>Bacteria</taxon>
        <taxon>Bacillati</taxon>
        <taxon>Bacillota</taxon>
        <taxon>Bacilli</taxon>
        <taxon>Bacillales</taxon>
        <taxon>Gemellaceae</taxon>
        <taxon>Gemelliphila</taxon>
    </lineage>
</organism>
<feature type="transmembrane region" description="Helical" evidence="2">
    <location>
        <begin position="100"/>
        <end position="121"/>
    </location>
</feature>
<comment type="subcellular location">
    <subcellularLocation>
        <location evidence="1">Cell membrane</location>
        <topology evidence="1">Multi-pass membrane protein</topology>
    </subcellularLocation>
</comment>
<evidence type="ECO:0000256" key="1">
    <source>
        <dbReference type="ARBA" id="ARBA00004651"/>
    </source>
</evidence>
<dbReference type="Proteomes" id="UP000531840">
    <property type="component" value="Unassembled WGS sequence"/>
</dbReference>
<feature type="transmembrane region" description="Helical" evidence="2">
    <location>
        <begin position="7"/>
        <end position="35"/>
    </location>
</feature>
<feature type="transmembrane region" description="Helical" evidence="2">
    <location>
        <begin position="369"/>
        <end position="388"/>
    </location>
</feature>
<feature type="transmembrane region" description="Helical" evidence="2">
    <location>
        <begin position="215"/>
        <end position="237"/>
    </location>
</feature>
<feature type="transmembrane region" description="Helical" evidence="2">
    <location>
        <begin position="164"/>
        <end position="187"/>
    </location>
</feature>
<dbReference type="InterPro" id="IPR036259">
    <property type="entry name" value="MFS_trans_sf"/>
</dbReference>
<proteinExistence type="predicted"/>
<dbReference type="RefSeq" id="WP_179941633.1">
    <property type="nucleotide sequence ID" value="NZ_JACBYF010000014.1"/>
</dbReference>
<feature type="transmembrane region" description="Helical" evidence="2">
    <location>
        <begin position="41"/>
        <end position="64"/>
    </location>
</feature>
<keyword evidence="2" id="KW-1133">Transmembrane helix</keyword>
<accession>A0ABX2SZX4</accession>
<dbReference type="Gene3D" id="1.20.1250.20">
    <property type="entry name" value="MFS general substrate transporter like domains"/>
    <property type="match status" value="2"/>
</dbReference>
<keyword evidence="2" id="KW-0812">Transmembrane</keyword>
<feature type="transmembrane region" description="Helical" evidence="2">
    <location>
        <begin position="76"/>
        <end position="94"/>
    </location>
</feature>
<comment type="caution">
    <text evidence="3">The sequence shown here is derived from an EMBL/GenBank/DDBJ whole genome shotgun (WGS) entry which is preliminary data.</text>
</comment>
<dbReference type="EMBL" id="JACBYF010000014">
    <property type="protein sequence ID" value="NYS47850.1"/>
    <property type="molecule type" value="Genomic_DNA"/>
</dbReference>
<feature type="transmembrane region" description="Helical" evidence="2">
    <location>
        <begin position="341"/>
        <end position="363"/>
    </location>
</feature>
<keyword evidence="4" id="KW-1185">Reference proteome</keyword>
<name>A0ABX2SZX4_9BACL</name>
<dbReference type="Pfam" id="PF07690">
    <property type="entry name" value="MFS_1"/>
    <property type="match status" value="1"/>
</dbReference>
<sequence>MNIKKNNIYIIICLILLGSILRTPITGIGTIIGIIKENLNINNTLAGMITTIPLIAFTLISPFAAKFATKKGLEKALFLSILVISFGLALRFYINTYVLFIATFIIGVGIAIGNVLIPVFTKKYYDNRLGVMTGFYTVIMTVTASISAAISYPLSKSNIISENFSLGLALNIWLIVSIIGSIFYFILYRKNNNVENRQHEEGNKVNYNIWKSPKLYSVTMTMGLQSALFYCSVSWFGEIMISKGFTPTEAGILLSVSQFAQFPATFLMPIIADKIKNKLIIPIFISFSYLASIISLILIDNNMMLMILVMIFYALAGGGSFSFVMYLFSSKTNTAEEASKVSGVAQSGGYLLAAIFPPLLGYVKDVSDWNTALIILFVTAIVLFGSMIHCSREGNILK</sequence>
<keyword evidence="2" id="KW-0472">Membrane</keyword>
<evidence type="ECO:0000256" key="2">
    <source>
        <dbReference type="SAM" id="Phobius"/>
    </source>
</evidence>
<feature type="transmembrane region" description="Helical" evidence="2">
    <location>
        <begin position="305"/>
        <end position="329"/>
    </location>
</feature>
<dbReference type="PANTHER" id="PTHR23523:SF2">
    <property type="entry name" value="2-NITROIMIDAZOLE TRANSPORTER"/>
    <property type="match status" value="1"/>
</dbReference>
<dbReference type="InterPro" id="IPR011701">
    <property type="entry name" value="MFS"/>
</dbReference>
<evidence type="ECO:0000313" key="4">
    <source>
        <dbReference type="Proteomes" id="UP000531840"/>
    </source>
</evidence>
<reference evidence="3 4" key="1">
    <citation type="submission" date="2020-07" db="EMBL/GenBank/DDBJ databases">
        <title>MOT database genomes.</title>
        <authorList>
            <person name="Joseph S."/>
            <person name="Aduse-Opoku J."/>
            <person name="Hashim A."/>
            <person name="Wade W."/>
            <person name="Curtis M."/>
        </authorList>
    </citation>
    <scope>NUCLEOTIDE SEQUENCE [LARGE SCALE GENOMIC DNA]</scope>
    <source>
        <strain evidence="3 4">CIP 106318</strain>
    </source>
</reference>
<feature type="transmembrane region" description="Helical" evidence="2">
    <location>
        <begin position="133"/>
        <end position="152"/>
    </location>
</feature>
<gene>
    <name evidence="3" type="ORF">HZY85_06570</name>
</gene>
<protein>
    <submittedName>
        <fullName evidence="3">MFS transporter</fullName>
    </submittedName>
</protein>
<dbReference type="InterPro" id="IPR052524">
    <property type="entry name" value="MFS_Cyanate_Porter"/>
</dbReference>
<dbReference type="PANTHER" id="PTHR23523">
    <property type="match status" value="1"/>
</dbReference>